<gene>
    <name evidence="2" type="ORF">TL08_19050</name>
</gene>
<reference evidence="3" key="1">
    <citation type="submission" date="2016-03" db="EMBL/GenBank/DDBJ databases">
        <title>Complete genome sequence of the type strain Actinoalloteichus hymeniacidonis DSM 45092.</title>
        <authorList>
            <person name="Schaffert L."/>
            <person name="Albersmeier A."/>
            <person name="Winkler A."/>
            <person name="Kalinowski J."/>
            <person name="Zotchev S."/>
            <person name="Ruckert C."/>
        </authorList>
    </citation>
    <scope>NUCLEOTIDE SEQUENCE [LARGE SCALE GENOMIC DNA]</scope>
    <source>
        <strain evidence="3">HPA177(T) (DSM 45092(T))</strain>
    </source>
</reference>
<evidence type="ECO:0000259" key="1">
    <source>
        <dbReference type="Pfam" id="PF10592"/>
    </source>
</evidence>
<accession>A0AAC9HT27</accession>
<dbReference type="Proteomes" id="UP000095210">
    <property type="component" value="Chromosome"/>
</dbReference>
<dbReference type="KEGG" id="ahm:TL08_19050"/>
<dbReference type="RefSeq" id="WP_069853897.1">
    <property type="nucleotide sequence ID" value="NZ_CP014859.1"/>
</dbReference>
<dbReference type="AlphaFoldDB" id="A0AAC9HT27"/>
<feature type="domain" description="Abortive phage infection protein C-terminal" evidence="1">
    <location>
        <begin position="259"/>
        <end position="442"/>
    </location>
</feature>
<proteinExistence type="predicted"/>
<dbReference type="InterPro" id="IPR018891">
    <property type="entry name" value="AIPR_C"/>
</dbReference>
<evidence type="ECO:0000313" key="2">
    <source>
        <dbReference type="EMBL" id="AOS64601.1"/>
    </source>
</evidence>
<protein>
    <submittedName>
        <fullName evidence="2">AIPR protein</fullName>
    </submittedName>
</protein>
<organism evidence="2 3">
    <name type="scientific">Actinoalloteichus hymeniacidonis</name>
    <dbReference type="NCBI Taxonomy" id="340345"/>
    <lineage>
        <taxon>Bacteria</taxon>
        <taxon>Bacillati</taxon>
        <taxon>Actinomycetota</taxon>
        <taxon>Actinomycetes</taxon>
        <taxon>Pseudonocardiales</taxon>
        <taxon>Pseudonocardiaceae</taxon>
        <taxon>Actinoalloteichus</taxon>
    </lineage>
</organism>
<dbReference type="EMBL" id="CP014859">
    <property type="protein sequence ID" value="AOS64601.1"/>
    <property type="molecule type" value="Genomic_DNA"/>
</dbReference>
<name>A0AAC9HT27_9PSEU</name>
<evidence type="ECO:0000313" key="3">
    <source>
        <dbReference type="Proteomes" id="UP000095210"/>
    </source>
</evidence>
<dbReference type="Pfam" id="PF10592">
    <property type="entry name" value="AIPR"/>
    <property type="match status" value="1"/>
</dbReference>
<keyword evidence="3" id="KW-1185">Reference proteome</keyword>
<sequence>MDLVIQRLVADFQHAHDLGALPMHEAFEAFAAYCLLSRHFSASFSPDAFRTGGGNDLGIDAIGLLVDNHLLQDAAEVKAYVHGARKLEVEIVLIQAKTSAGFETKVVSDLAENLRHVLDPAPLPYPASPSIDNLRQCLEIIYEDLGKLADELPKLSVYYVTTGEQVSDMVEQKAQSATTRLMELHRFHSVQFRCVPRAELADAYRRAGRKASTSFRMPKQLAMPDIPGVETAYTGLLPATTLVEKILTDDRQGLRTMLFHDNVRDFQGYNDVNAEIRDTLMDPIRRRRFAVLNNGITIVARKLAVAGETVHLTDFQIVNGCQTCHVLFDHRDQLTEEVLVNVRIVYSEDEDVISGIVAATNRQTAVSKGDLDARDRFHQQLEDDFQHRYGTDRRLYYERRSKQYSADPKVEKTRIIDRQQLSKAYLAMFLNEPARVGRLTELLAERGKELFVASQQPILYYTAAATLYRVDWLFRNRRLRKDLAPTKFHLLSAIRLRVLGTAAIPQTPKLAATTCKQVLDIMWDPAESERLCVELQTLIGRAVEFEETAAGLRVGEMVRNQRFADRIRRAVLGTD</sequence>